<comment type="subunit">
    <text evidence="2">Monomer.</text>
</comment>
<evidence type="ECO:0000256" key="3">
    <source>
        <dbReference type="ARBA" id="ARBA00023002"/>
    </source>
</evidence>
<dbReference type="SUPFAM" id="SSF51735">
    <property type="entry name" value="NAD(P)-binding Rossmann-fold domains"/>
    <property type="match status" value="1"/>
</dbReference>
<name>A0AA40CR44_9PEZI</name>
<evidence type="ECO:0000313" key="5">
    <source>
        <dbReference type="EMBL" id="KAK0647602.1"/>
    </source>
</evidence>
<dbReference type="SMART" id="SM00829">
    <property type="entry name" value="PKS_ER"/>
    <property type="match status" value="1"/>
</dbReference>
<dbReference type="Proteomes" id="UP001175001">
    <property type="component" value="Unassembled WGS sequence"/>
</dbReference>
<dbReference type="InterPro" id="IPR036291">
    <property type="entry name" value="NAD(P)-bd_dom_sf"/>
</dbReference>
<dbReference type="InterPro" id="IPR020843">
    <property type="entry name" value="ER"/>
</dbReference>
<reference evidence="5" key="1">
    <citation type="submission" date="2023-06" db="EMBL/GenBank/DDBJ databases">
        <title>Multi-omics analyses reveal the molecular pathogenesis toolkit of Lasiodiplodia hormozganensis, a cross-kingdom pathogen.</title>
        <authorList>
            <person name="Felix C."/>
            <person name="Meneses R."/>
            <person name="Goncalves M.F.M."/>
            <person name="Tilleman L."/>
            <person name="Duarte A.S."/>
            <person name="Jorrin-Novo J.V."/>
            <person name="Van De Peer Y."/>
            <person name="Deforce D."/>
            <person name="Van Nieuwerburgh F."/>
            <person name="Esteves A.C."/>
            <person name="Alves A."/>
        </authorList>
    </citation>
    <scope>NUCLEOTIDE SEQUENCE</scope>
    <source>
        <strain evidence="5">CBS 339.90</strain>
    </source>
</reference>
<evidence type="ECO:0000256" key="2">
    <source>
        <dbReference type="ARBA" id="ARBA00011245"/>
    </source>
</evidence>
<comment type="similarity">
    <text evidence="1">Belongs to the zinc-containing alcohol dehydrogenase family.</text>
</comment>
<dbReference type="InterPro" id="IPR013149">
    <property type="entry name" value="ADH-like_C"/>
</dbReference>
<dbReference type="EMBL" id="JAUJDW010000047">
    <property type="protein sequence ID" value="KAK0647602.1"/>
    <property type="molecule type" value="Genomic_DNA"/>
</dbReference>
<dbReference type="Gene3D" id="3.90.180.10">
    <property type="entry name" value="Medium-chain alcohol dehydrogenases, catalytic domain"/>
    <property type="match status" value="1"/>
</dbReference>
<feature type="domain" description="Enoyl reductase (ER)" evidence="4">
    <location>
        <begin position="13"/>
        <end position="342"/>
    </location>
</feature>
<dbReference type="Pfam" id="PF00107">
    <property type="entry name" value="ADH_zinc_N"/>
    <property type="match status" value="1"/>
</dbReference>
<dbReference type="CDD" id="cd08249">
    <property type="entry name" value="enoyl_reductase_like"/>
    <property type="match status" value="1"/>
</dbReference>
<gene>
    <name evidence="5" type="primary">orsE_2</name>
    <name evidence="5" type="ORF">DIS24_g7612</name>
</gene>
<proteinExistence type="inferred from homology"/>
<protein>
    <submittedName>
        <fullName evidence="5">Dehydrogenase orsE</fullName>
    </submittedName>
</protein>
<keyword evidence="6" id="KW-1185">Reference proteome</keyword>
<dbReference type="AlphaFoldDB" id="A0AA40CR44"/>
<dbReference type="SUPFAM" id="SSF50129">
    <property type="entry name" value="GroES-like"/>
    <property type="match status" value="1"/>
</dbReference>
<dbReference type="InterPro" id="IPR047122">
    <property type="entry name" value="Trans-enoyl_RdTase-like"/>
</dbReference>
<dbReference type="Gene3D" id="3.40.50.720">
    <property type="entry name" value="NAD(P)-binding Rossmann-like Domain"/>
    <property type="match status" value="1"/>
</dbReference>
<evidence type="ECO:0000259" key="4">
    <source>
        <dbReference type="SMART" id="SM00829"/>
    </source>
</evidence>
<evidence type="ECO:0000256" key="1">
    <source>
        <dbReference type="ARBA" id="ARBA00008072"/>
    </source>
</evidence>
<sequence length="344" mass="36145">MSQNSAAWITAPRAKPLEIKEAPLWKAGPGEVIVKNAAVAINPVEWKIQDSELLPMTYPNILGADVAGVVEEVGEGVTRLQKGQRVMAYATSIDTSDPSQGGFQLYTRCQETLVSPIPDTLSFEQAVVLPLAISTAAAGLYEKTMLNLPFPTVNGEKPGVGKTLLVWGAASSVGSAAVQLAAASGLRVVATASARNHEFVSALGASSVVDYGSPSVVEDVVAAVRESGEFVGVFDSISGGNTFELVGRVLDVLGTAKVAVVMPPPENLSKSVQPLMVLSFTIPKPPHEEVGDAVWRKYVPEALQRGLMQAKPDPLVVGTGLEKIQEAIDRQKAGVSAKKVVVLL</sequence>
<dbReference type="PANTHER" id="PTHR45348">
    <property type="entry name" value="HYPOTHETICAL OXIDOREDUCTASE (EUROFUNG)"/>
    <property type="match status" value="1"/>
</dbReference>
<dbReference type="GO" id="GO:0016651">
    <property type="term" value="F:oxidoreductase activity, acting on NAD(P)H"/>
    <property type="evidence" value="ECO:0007669"/>
    <property type="project" value="InterPro"/>
</dbReference>
<keyword evidence="3" id="KW-0560">Oxidoreductase</keyword>
<dbReference type="InterPro" id="IPR013154">
    <property type="entry name" value="ADH-like_N"/>
</dbReference>
<comment type="caution">
    <text evidence="5">The sequence shown here is derived from an EMBL/GenBank/DDBJ whole genome shotgun (WGS) entry which is preliminary data.</text>
</comment>
<dbReference type="PANTHER" id="PTHR45348:SF2">
    <property type="entry name" value="ZINC-TYPE ALCOHOL DEHYDROGENASE-LIKE PROTEIN C2E1P3.01"/>
    <property type="match status" value="1"/>
</dbReference>
<accession>A0AA40CR44</accession>
<organism evidence="5 6">
    <name type="scientific">Lasiodiplodia hormozganensis</name>
    <dbReference type="NCBI Taxonomy" id="869390"/>
    <lineage>
        <taxon>Eukaryota</taxon>
        <taxon>Fungi</taxon>
        <taxon>Dikarya</taxon>
        <taxon>Ascomycota</taxon>
        <taxon>Pezizomycotina</taxon>
        <taxon>Dothideomycetes</taxon>
        <taxon>Dothideomycetes incertae sedis</taxon>
        <taxon>Botryosphaeriales</taxon>
        <taxon>Botryosphaeriaceae</taxon>
        <taxon>Lasiodiplodia</taxon>
    </lineage>
</organism>
<evidence type="ECO:0000313" key="6">
    <source>
        <dbReference type="Proteomes" id="UP001175001"/>
    </source>
</evidence>
<dbReference type="InterPro" id="IPR011032">
    <property type="entry name" value="GroES-like_sf"/>
</dbReference>
<dbReference type="Pfam" id="PF08240">
    <property type="entry name" value="ADH_N"/>
    <property type="match status" value="1"/>
</dbReference>